<accession>A0A818P0F7</accession>
<name>A0A818P0F7_9BILA</name>
<keyword evidence="1" id="KW-0812">Transmembrane</keyword>
<keyword evidence="1" id="KW-0472">Membrane</keyword>
<protein>
    <submittedName>
        <fullName evidence="2">Uncharacterized protein</fullName>
    </submittedName>
</protein>
<evidence type="ECO:0000256" key="1">
    <source>
        <dbReference type="SAM" id="Phobius"/>
    </source>
</evidence>
<organism evidence="2 3">
    <name type="scientific">Rotaria socialis</name>
    <dbReference type="NCBI Taxonomy" id="392032"/>
    <lineage>
        <taxon>Eukaryota</taxon>
        <taxon>Metazoa</taxon>
        <taxon>Spiralia</taxon>
        <taxon>Gnathifera</taxon>
        <taxon>Rotifera</taxon>
        <taxon>Eurotatoria</taxon>
        <taxon>Bdelloidea</taxon>
        <taxon>Philodinida</taxon>
        <taxon>Philodinidae</taxon>
        <taxon>Rotaria</taxon>
    </lineage>
</organism>
<proteinExistence type="predicted"/>
<reference evidence="2" key="1">
    <citation type="submission" date="2021-02" db="EMBL/GenBank/DDBJ databases">
        <authorList>
            <person name="Nowell W R."/>
        </authorList>
    </citation>
    <scope>NUCLEOTIDE SEQUENCE</scope>
</reference>
<sequence>MVLLKSIIDFINTTAGSTRILGYVIFVIALFAVPLLIKRGVEYLIDMKTIYCIYNRCSKSTDRQSENSPLLYGIKSYLQKLNYLCCFKVKYECESNESVFPVVSVV</sequence>
<dbReference type="EMBL" id="CAJNYV010003841">
    <property type="protein sequence ID" value="CAF3615552.1"/>
    <property type="molecule type" value="Genomic_DNA"/>
</dbReference>
<comment type="caution">
    <text evidence="2">The sequence shown here is derived from an EMBL/GenBank/DDBJ whole genome shotgun (WGS) entry which is preliminary data.</text>
</comment>
<feature type="transmembrane region" description="Helical" evidence="1">
    <location>
        <begin position="20"/>
        <end position="37"/>
    </location>
</feature>
<dbReference type="Proteomes" id="UP000663865">
    <property type="component" value="Unassembled WGS sequence"/>
</dbReference>
<evidence type="ECO:0000313" key="3">
    <source>
        <dbReference type="Proteomes" id="UP000663865"/>
    </source>
</evidence>
<dbReference type="AlphaFoldDB" id="A0A818P0F7"/>
<keyword evidence="1" id="KW-1133">Transmembrane helix</keyword>
<evidence type="ECO:0000313" key="2">
    <source>
        <dbReference type="EMBL" id="CAF3615552.1"/>
    </source>
</evidence>
<gene>
    <name evidence="2" type="ORF">KIK155_LOCUS21645</name>
</gene>